<dbReference type="Gene3D" id="1.10.10.10">
    <property type="entry name" value="Winged helix-like DNA-binding domain superfamily/Winged helix DNA-binding domain"/>
    <property type="match status" value="1"/>
</dbReference>
<dbReference type="AlphaFoldDB" id="A0A0C3NGG6"/>
<evidence type="ECO:0000256" key="4">
    <source>
        <dbReference type="SAM" id="MobiDB-lite"/>
    </source>
</evidence>
<name>A0A0C3NGG6_PHLG1</name>
<dbReference type="STRING" id="745531.A0A0C3NGG6"/>
<evidence type="ECO:0000256" key="2">
    <source>
        <dbReference type="ARBA" id="ARBA00022448"/>
    </source>
</evidence>
<protein>
    <recommendedName>
        <fullName evidence="7">ESCRT-II complex vps25 subunit</fullName>
    </recommendedName>
</protein>
<dbReference type="GO" id="GO:0043328">
    <property type="term" value="P:protein transport to vacuole involved in ubiquitin-dependent protein catabolic process via the multivesicular body sorting pathway"/>
    <property type="evidence" value="ECO:0007669"/>
    <property type="project" value="TreeGrafter"/>
</dbReference>
<keyword evidence="6" id="KW-1185">Reference proteome</keyword>
<dbReference type="SUPFAM" id="SSF46785">
    <property type="entry name" value="Winged helix' DNA-binding domain"/>
    <property type="match status" value="2"/>
</dbReference>
<keyword evidence="2" id="KW-0813">Transport</keyword>
<dbReference type="Pfam" id="PF05871">
    <property type="entry name" value="ESCRT-II"/>
    <property type="match status" value="1"/>
</dbReference>
<dbReference type="InterPro" id="IPR036388">
    <property type="entry name" value="WH-like_DNA-bd_sf"/>
</dbReference>
<dbReference type="Gene3D" id="1.10.10.570">
    <property type="entry name" value="Winged helix' DNA-binding domain. Chain C. Domain 1"/>
    <property type="match status" value="1"/>
</dbReference>
<dbReference type="InterPro" id="IPR036390">
    <property type="entry name" value="WH_DNA-bd_sf"/>
</dbReference>
<dbReference type="OrthoDB" id="245150at2759"/>
<feature type="compositionally biased region" description="Low complexity" evidence="4">
    <location>
        <begin position="1"/>
        <end position="16"/>
    </location>
</feature>
<dbReference type="GO" id="GO:0005198">
    <property type="term" value="F:structural molecule activity"/>
    <property type="evidence" value="ECO:0007669"/>
    <property type="project" value="TreeGrafter"/>
</dbReference>
<gene>
    <name evidence="5" type="ORF">PHLGIDRAFT_31637</name>
</gene>
<dbReference type="InterPro" id="IPR008570">
    <property type="entry name" value="ESCRT-II_cplx_Vps25-sub"/>
</dbReference>
<organism evidence="5 6">
    <name type="scientific">Phlebiopsis gigantea (strain 11061_1 CR5-6)</name>
    <name type="common">White-rot fungus</name>
    <name type="synonym">Peniophora gigantea</name>
    <dbReference type="NCBI Taxonomy" id="745531"/>
    <lineage>
        <taxon>Eukaryota</taxon>
        <taxon>Fungi</taxon>
        <taxon>Dikarya</taxon>
        <taxon>Basidiomycota</taxon>
        <taxon>Agaricomycotina</taxon>
        <taxon>Agaricomycetes</taxon>
        <taxon>Polyporales</taxon>
        <taxon>Phanerochaetaceae</taxon>
        <taxon>Phlebiopsis</taxon>
    </lineage>
</organism>
<dbReference type="EMBL" id="KN840599">
    <property type="protein sequence ID" value="KIP03804.1"/>
    <property type="molecule type" value="Genomic_DNA"/>
</dbReference>
<evidence type="ECO:0000313" key="5">
    <source>
        <dbReference type="EMBL" id="KIP03804.1"/>
    </source>
</evidence>
<reference evidence="5 6" key="1">
    <citation type="journal article" date="2014" name="PLoS Genet.">
        <title>Analysis of the Phlebiopsis gigantea genome, transcriptome and secretome provides insight into its pioneer colonization strategies of wood.</title>
        <authorList>
            <person name="Hori C."/>
            <person name="Ishida T."/>
            <person name="Igarashi K."/>
            <person name="Samejima M."/>
            <person name="Suzuki H."/>
            <person name="Master E."/>
            <person name="Ferreira P."/>
            <person name="Ruiz-Duenas F.J."/>
            <person name="Held B."/>
            <person name="Canessa P."/>
            <person name="Larrondo L.F."/>
            <person name="Schmoll M."/>
            <person name="Druzhinina I.S."/>
            <person name="Kubicek C.P."/>
            <person name="Gaskell J.A."/>
            <person name="Kersten P."/>
            <person name="St John F."/>
            <person name="Glasner J."/>
            <person name="Sabat G."/>
            <person name="Splinter BonDurant S."/>
            <person name="Syed K."/>
            <person name="Yadav J."/>
            <person name="Mgbeahuruike A.C."/>
            <person name="Kovalchuk A."/>
            <person name="Asiegbu F.O."/>
            <person name="Lackner G."/>
            <person name="Hoffmeister D."/>
            <person name="Rencoret J."/>
            <person name="Gutierrez A."/>
            <person name="Sun H."/>
            <person name="Lindquist E."/>
            <person name="Barry K."/>
            <person name="Riley R."/>
            <person name="Grigoriev I.V."/>
            <person name="Henrissat B."/>
            <person name="Kues U."/>
            <person name="Berka R.M."/>
            <person name="Martinez A.T."/>
            <person name="Covert S.F."/>
            <person name="Blanchette R.A."/>
            <person name="Cullen D."/>
        </authorList>
    </citation>
    <scope>NUCLEOTIDE SEQUENCE [LARGE SCALE GENOMIC DNA]</scope>
    <source>
        <strain evidence="5 6">11061_1 CR5-6</strain>
    </source>
</reference>
<evidence type="ECO:0000256" key="1">
    <source>
        <dbReference type="ARBA" id="ARBA00009674"/>
    </source>
</evidence>
<evidence type="ECO:0000313" key="6">
    <source>
        <dbReference type="Proteomes" id="UP000053257"/>
    </source>
</evidence>
<dbReference type="HOGENOM" id="CLU_087657_0_1_1"/>
<dbReference type="PANTHER" id="PTHR13149:SF0">
    <property type="entry name" value="VACUOLAR PROTEIN-SORTING-ASSOCIATED PROTEIN 25"/>
    <property type="match status" value="1"/>
</dbReference>
<feature type="region of interest" description="Disordered" evidence="4">
    <location>
        <begin position="1"/>
        <end position="21"/>
    </location>
</feature>
<dbReference type="GO" id="GO:0000814">
    <property type="term" value="C:ESCRT II complex"/>
    <property type="evidence" value="ECO:0007669"/>
    <property type="project" value="InterPro"/>
</dbReference>
<dbReference type="GO" id="GO:0042803">
    <property type="term" value="F:protein homodimerization activity"/>
    <property type="evidence" value="ECO:0007669"/>
    <property type="project" value="TreeGrafter"/>
</dbReference>
<evidence type="ECO:0000256" key="3">
    <source>
        <dbReference type="ARBA" id="ARBA00022927"/>
    </source>
</evidence>
<sequence length="209" mass="23349">MSSSSTSLSSRTTSSGKRTRPSDVSLRYLLPSIHSAPPFFTQQPNPNTQATVSENWTKLILSYARHRRLFTLRVEDAEVPGGEWDEILRNTRINRRLLPSHLSHILADMVAKNRAVYEPAKQTRAALLLWRSPEEWAEVLHSWADSTGQLNTILTFPDIIEPPVPSPLSDIPMTLLRKAISVLAKTNRAQIISVADGEGVRFLAGNTSR</sequence>
<dbReference type="InterPro" id="IPR014041">
    <property type="entry name" value="ESCRT-II_cplx_Vps25-sub_N"/>
</dbReference>
<evidence type="ECO:0008006" key="7">
    <source>
        <dbReference type="Google" id="ProtNLM"/>
    </source>
</evidence>
<dbReference type="PANTHER" id="PTHR13149">
    <property type="entry name" value="VACUOLAR PROTEIN SORTING-ASSOCIATED PROTEIN VPS25"/>
    <property type="match status" value="1"/>
</dbReference>
<accession>A0A0C3NGG6</accession>
<proteinExistence type="inferred from homology"/>
<dbReference type="Proteomes" id="UP000053257">
    <property type="component" value="Unassembled WGS sequence"/>
</dbReference>
<keyword evidence="3" id="KW-0653">Protein transport</keyword>
<comment type="similarity">
    <text evidence="1">Belongs to the VPS25 family.</text>
</comment>